<feature type="region of interest" description="Disordered" evidence="1">
    <location>
        <begin position="1"/>
        <end position="49"/>
    </location>
</feature>
<name>A0ABY7BEU4_9PSEU</name>
<feature type="compositionally biased region" description="Basic and acidic residues" evidence="1">
    <location>
        <begin position="9"/>
        <end position="32"/>
    </location>
</feature>
<dbReference type="EMBL" id="CP113836">
    <property type="protein sequence ID" value="WAL69421.1"/>
    <property type="molecule type" value="Genomic_DNA"/>
</dbReference>
<reference evidence="2" key="1">
    <citation type="submission" date="2022-11" db="EMBL/GenBank/DDBJ databases">
        <authorList>
            <person name="Mo P."/>
        </authorList>
    </citation>
    <scope>NUCLEOTIDE SEQUENCE</scope>
    <source>
        <strain evidence="2">HUAS 11-8</strain>
    </source>
</reference>
<keyword evidence="3" id="KW-1185">Reference proteome</keyword>
<dbReference type="RefSeq" id="WP_268759506.1">
    <property type="nucleotide sequence ID" value="NZ_CP113836.1"/>
</dbReference>
<protein>
    <submittedName>
        <fullName evidence="2">Uncharacterized protein</fullName>
    </submittedName>
</protein>
<sequence length="49" mass="5457">MTSSEDEATGDRRRRPDDSESPEEQRQVRRGEQGTSTGDPHNDVDPQSG</sequence>
<evidence type="ECO:0000313" key="2">
    <source>
        <dbReference type="EMBL" id="WAL69421.1"/>
    </source>
</evidence>
<proteinExistence type="predicted"/>
<organism evidence="2 3">
    <name type="scientific">Amycolatopsis cynarae</name>
    <dbReference type="NCBI Taxonomy" id="2995223"/>
    <lineage>
        <taxon>Bacteria</taxon>
        <taxon>Bacillati</taxon>
        <taxon>Actinomycetota</taxon>
        <taxon>Actinomycetes</taxon>
        <taxon>Pseudonocardiales</taxon>
        <taxon>Pseudonocardiaceae</taxon>
        <taxon>Amycolatopsis</taxon>
    </lineage>
</organism>
<accession>A0ABY7BEU4</accession>
<gene>
    <name evidence="2" type="ORF">ORV05_17150</name>
</gene>
<evidence type="ECO:0000256" key="1">
    <source>
        <dbReference type="SAM" id="MobiDB-lite"/>
    </source>
</evidence>
<evidence type="ECO:0000313" key="3">
    <source>
        <dbReference type="Proteomes" id="UP001163203"/>
    </source>
</evidence>
<dbReference type="Proteomes" id="UP001163203">
    <property type="component" value="Chromosome"/>
</dbReference>
<feature type="compositionally biased region" description="Basic and acidic residues" evidence="1">
    <location>
        <begin position="40"/>
        <end position="49"/>
    </location>
</feature>